<dbReference type="eggNOG" id="ENOG5030T0Y">
    <property type="taxonomic scope" value="Bacteria"/>
</dbReference>
<evidence type="ECO:0008006" key="4">
    <source>
        <dbReference type="Google" id="ProtNLM"/>
    </source>
</evidence>
<gene>
    <name evidence="2" type="ORF">HMPREF9488_00484</name>
</gene>
<evidence type="ECO:0000313" key="2">
    <source>
        <dbReference type="EMBL" id="EFW06252.1"/>
    </source>
</evidence>
<dbReference type="EMBL" id="ADKX01000007">
    <property type="protein sequence ID" value="EFW06252.1"/>
    <property type="molecule type" value="Genomic_DNA"/>
</dbReference>
<protein>
    <recommendedName>
        <fullName evidence="4">DUF5050 domain-containing protein</fullName>
    </recommendedName>
</protein>
<evidence type="ECO:0000256" key="1">
    <source>
        <dbReference type="SAM" id="SignalP"/>
    </source>
</evidence>
<sequence length="427" mass="50112">MKKIFIVLLGLMLVGCQSPQSQPTTNQTKKEKGDLILKEWKYLFWNGDTSKKGYYFLKDEEEKSYISYYDYASKQEVYLCNKPECQHKDETCTAYLESGSSMMNQILVYGDHLYMIETMGFGMNALGEREQKGPGIVQMDLDGQNRKELCRLDDGYEFELNNLIFADDELYIPVTKTQNVEVNLNETMQVTTDKNLCSINLKTGDITKVFDMKYKNILGGEGRQLIMSTMSYSEDPQKYLDEKNYKKYDKLMMNAKVNYEIYNIDTKESKTVQVNHQEIGNYYQNKIYYIEKNQLYILDLETEKISHIIDLPKGSTYNFSMIINDYAIIEQWKDKFIDTYKISLENPKLEKLNQSTRAPKEFVQILAQTKDQLLVVYDREGKEEKTWAGTMQYETQKEYVGLISKDDFLNNKKNYEPIKTLTKKRRA</sequence>
<dbReference type="GeneID" id="78229108"/>
<dbReference type="AlphaFoldDB" id="E7G6U6"/>
<dbReference type="Proteomes" id="UP000003157">
    <property type="component" value="Unassembled WGS sequence"/>
</dbReference>
<feature type="chain" id="PRO_5003218282" description="DUF5050 domain-containing protein" evidence="1">
    <location>
        <begin position="24"/>
        <end position="427"/>
    </location>
</feature>
<reference evidence="2 3" key="1">
    <citation type="submission" date="2010-12" db="EMBL/GenBank/DDBJ databases">
        <title>The Genome Sequence of Coprobacillus sp. strain 29_1.</title>
        <authorList>
            <consortium name="The Broad Institute Genome Sequencing Platform"/>
            <person name="Earl A."/>
            <person name="Ward D."/>
            <person name="Feldgarden M."/>
            <person name="Gevers D."/>
            <person name="Daigneault M."/>
            <person name="Sibley C.D."/>
            <person name="White A."/>
            <person name="Strauss J."/>
            <person name="Allen-Vercoe E."/>
            <person name="Young S.K."/>
            <person name="Zeng Q."/>
            <person name="Gargeya S."/>
            <person name="Fitzgerald M."/>
            <person name="Haas B."/>
            <person name="Abouelleil A."/>
            <person name="Alvarado L."/>
            <person name="Arachchi H.M."/>
            <person name="Berlin A."/>
            <person name="Brown A."/>
            <person name="Chapman S.B."/>
            <person name="Chen Z."/>
            <person name="Dunbar C."/>
            <person name="Freedman E."/>
            <person name="Gearin G."/>
            <person name="Gellesch M."/>
            <person name="Goldberg J."/>
            <person name="Griggs A."/>
            <person name="Gujja S."/>
            <person name="Heilman E."/>
            <person name="Heiman D."/>
            <person name="Howarth C."/>
            <person name="Larson L."/>
            <person name="Lui A."/>
            <person name="MacDonald P.J.P."/>
            <person name="Mehta T."/>
            <person name="Montmayeur A."/>
            <person name="Murphy C."/>
            <person name="Neiman D."/>
            <person name="Pearson M."/>
            <person name="Priest M."/>
            <person name="Roberts A."/>
            <person name="Saif S."/>
            <person name="Shea T."/>
            <person name="Shenoy N."/>
            <person name="Sisk P."/>
            <person name="Stolte C."/>
            <person name="Sykes S."/>
            <person name="White J."/>
            <person name="Yandava C."/>
            <person name="Nusbaum C."/>
            <person name="Birren B."/>
        </authorList>
    </citation>
    <scope>NUCLEOTIDE SEQUENCE [LARGE SCALE GENOMIC DNA]</scope>
    <source>
        <strain evidence="2 3">29_1</strain>
    </source>
</reference>
<proteinExistence type="predicted"/>
<evidence type="ECO:0000313" key="3">
    <source>
        <dbReference type="Proteomes" id="UP000003157"/>
    </source>
</evidence>
<keyword evidence="1" id="KW-0732">Signal</keyword>
<dbReference type="OrthoDB" id="1651522at2"/>
<keyword evidence="3" id="KW-1185">Reference proteome</keyword>
<dbReference type="STRING" id="100884.GCA_000269565_01228"/>
<comment type="caution">
    <text evidence="2">The sequence shown here is derived from an EMBL/GenBank/DDBJ whole genome shotgun (WGS) entry which is preliminary data.</text>
</comment>
<accession>E7G6U6</accession>
<dbReference type="PROSITE" id="PS51257">
    <property type="entry name" value="PROKAR_LIPOPROTEIN"/>
    <property type="match status" value="1"/>
</dbReference>
<name>E7G6U6_9FIRM</name>
<dbReference type="HOGENOM" id="CLU_626627_0_0_9"/>
<organism evidence="2 3">
    <name type="scientific">Coprobacillus cateniformis</name>
    <dbReference type="NCBI Taxonomy" id="100884"/>
    <lineage>
        <taxon>Bacteria</taxon>
        <taxon>Bacillati</taxon>
        <taxon>Bacillota</taxon>
        <taxon>Erysipelotrichia</taxon>
        <taxon>Erysipelotrichales</taxon>
        <taxon>Coprobacillaceae</taxon>
        <taxon>Coprobacillus</taxon>
    </lineage>
</organism>
<feature type="signal peptide" evidence="1">
    <location>
        <begin position="1"/>
        <end position="23"/>
    </location>
</feature>
<dbReference type="RefSeq" id="WP_008787605.1">
    <property type="nucleotide sequence ID" value="NZ_AKCB01000001.1"/>
</dbReference>